<keyword evidence="15" id="KW-1185">Reference proteome</keyword>
<evidence type="ECO:0000313" key="14">
    <source>
        <dbReference type="EnsemblMetazoa" id="XP_038054828.1"/>
    </source>
</evidence>
<dbReference type="RefSeq" id="XP_038054828.1">
    <property type="nucleotide sequence ID" value="XM_038198900.1"/>
</dbReference>
<dbReference type="SUPFAM" id="SSF52200">
    <property type="entry name" value="Toll/Interleukin receptor TIR domain"/>
    <property type="match status" value="1"/>
</dbReference>
<dbReference type="GO" id="GO:0003953">
    <property type="term" value="F:NAD+ nucleosidase activity"/>
    <property type="evidence" value="ECO:0007669"/>
    <property type="project" value="InterPro"/>
</dbReference>
<dbReference type="Proteomes" id="UP000887568">
    <property type="component" value="Unplaced"/>
</dbReference>
<keyword evidence="9" id="KW-0520">NAD</keyword>
<name>A0A913ZSU8_PATMI</name>
<evidence type="ECO:0000256" key="7">
    <source>
        <dbReference type="ARBA" id="ARBA00022801"/>
    </source>
</evidence>
<evidence type="ECO:0000256" key="4">
    <source>
        <dbReference type="ARBA" id="ARBA00022490"/>
    </source>
</evidence>
<dbReference type="OMA" id="KSCEVQT"/>
<keyword evidence="7" id="KW-0378">Hydrolase</keyword>
<feature type="region of interest" description="Disordered" evidence="11">
    <location>
        <begin position="1"/>
        <end position="125"/>
    </location>
</feature>
<dbReference type="GO" id="GO:0045087">
    <property type="term" value="P:innate immune response"/>
    <property type="evidence" value="ECO:0007669"/>
    <property type="project" value="UniProtKB-KW"/>
</dbReference>
<dbReference type="InterPro" id="IPR013761">
    <property type="entry name" value="SAM/pointed_sf"/>
</dbReference>
<proteinExistence type="inferred from homology"/>
<dbReference type="GO" id="GO:0048678">
    <property type="term" value="P:response to axon injury"/>
    <property type="evidence" value="ECO:0007669"/>
    <property type="project" value="InterPro"/>
</dbReference>
<keyword evidence="5" id="KW-0399">Innate immunity</keyword>
<feature type="compositionally biased region" description="Polar residues" evidence="11">
    <location>
        <begin position="13"/>
        <end position="22"/>
    </location>
</feature>
<dbReference type="InterPro" id="IPR035897">
    <property type="entry name" value="Toll_tir_struct_dom_sf"/>
</dbReference>
<evidence type="ECO:0000256" key="2">
    <source>
        <dbReference type="ARBA" id="ARBA00008291"/>
    </source>
</evidence>
<dbReference type="PROSITE" id="PS50105">
    <property type="entry name" value="SAM_DOMAIN"/>
    <property type="match status" value="2"/>
</dbReference>
<evidence type="ECO:0000256" key="11">
    <source>
        <dbReference type="SAM" id="MobiDB-lite"/>
    </source>
</evidence>
<dbReference type="InterPro" id="IPR001660">
    <property type="entry name" value="SAM"/>
</dbReference>
<dbReference type="InterPro" id="IPR016024">
    <property type="entry name" value="ARM-type_fold"/>
</dbReference>
<dbReference type="EnsemblMetazoa" id="XM_038198900.1">
    <property type="protein sequence ID" value="XP_038054828.1"/>
    <property type="gene ID" value="LOC119727017"/>
</dbReference>
<feature type="region of interest" description="Disordered" evidence="11">
    <location>
        <begin position="856"/>
        <end position="876"/>
    </location>
</feature>
<dbReference type="PANTHER" id="PTHR22998">
    <property type="entry name" value="SARM1"/>
    <property type="match status" value="1"/>
</dbReference>
<dbReference type="CTD" id="23098"/>
<keyword evidence="8" id="KW-0391">Immunity</keyword>
<evidence type="ECO:0000256" key="9">
    <source>
        <dbReference type="ARBA" id="ARBA00023027"/>
    </source>
</evidence>
<comment type="subcellular location">
    <subcellularLocation>
        <location evidence="1">Cytoplasm</location>
    </subcellularLocation>
</comment>
<dbReference type="Gene3D" id="1.10.150.50">
    <property type="entry name" value="Transcription Factor, Ets-1"/>
    <property type="match status" value="2"/>
</dbReference>
<dbReference type="CDD" id="cd24153">
    <property type="entry name" value="SARM1_N"/>
    <property type="match status" value="1"/>
</dbReference>
<dbReference type="GeneID" id="119727017"/>
<dbReference type="InterPro" id="IPR039184">
    <property type="entry name" value="SARM1"/>
</dbReference>
<dbReference type="SUPFAM" id="SSF48371">
    <property type="entry name" value="ARM repeat"/>
    <property type="match status" value="1"/>
</dbReference>
<organism evidence="14 15">
    <name type="scientific">Patiria miniata</name>
    <name type="common">Bat star</name>
    <name type="synonym">Asterina miniata</name>
    <dbReference type="NCBI Taxonomy" id="46514"/>
    <lineage>
        <taxon>Eukaryota</taxon>
        <taxon>Metazoa</taxon>
        <taxon>Echinodermata</taxon>
        <taxon>Eleutherozoa</taxon>
        <taxon>Asterozoa</taxon>
        <taxon>Asteroidea</taxon>
        <taxon>Valvatacea</taxon>
        <taxon>Valvatida</taxon>
        <taxon>Asterinidae</taxon>
        <taxon>Patiria</taxon>
    </lineage>
</organism>
<dbReference type="AlphaFoldDB" id="A0A913ZSU8"/>
<evidence type="ECO:0000313" key="15">
    <source>
        <dbReference type="Proteomes" id="UP000887568"/>
    </source>
</evidence>
<evidence type="ECO:0000256" key="5">
    <source>
        <dbReference type="ARBA" id="ARBA00022588"/>
    </source>
</evidence>
<dbReference type="Gene3D" id="1.25.10.10">
    <property type="entry name" value="Leucine-rich Repeat Variant"/>
    <property type="match status" value="1"/>
</dbReference>
<evidence type="ECO:0000259" key="13">
    <source>
        <dbReference type="PROSITE" id="PS50105"/>
    </source>
</evidence>
<dbReference type="SMART" id="SM00255">
    <property type="entry name" value="TIR"/>
    <property type="match status" value="1"/>
</dbReference>
<dbReference type="PROSITE" id="PS50104">
    <property type="entry name" value="TIR"/>
    <property type="match status" value="1"/>
</dbReference>
<keyword evidence="4" id="KW-0963">Cytoplasm</keyword>
<feature type="domain" description="SAM" evidence="13">
    <location>
        <begin position="564"/>
        <end position="625"/>
    </location>
</feature>
<evidence type="ECO:0000256" key="10">
    <source>
        <dbReference type="ARBA" id="ARBA00047304"/>
    </source>
</evidence>
<dbReference type="GO" id="GO:0035591">
    <property type="term" value="F:signaling adaptor activity"/>
    <property type="evidence" value="ECO:0007669"/>
    <property type="project" value="InterPro"/>
</dbReference>
<dbReference type="GO" id="GO:0005737">
    <property type="term" value="C:cytoplasm"/>
    <property type="evidence" value="ECO:0007669"/>
    <property type="project" value="UniProtKB-SubCell"/>
</dbReference>
<reference evidence="14" key="1">
    <citation type="submission" date="2022-11" db="UniProtKB">
        <authorList>
            <consortium name="EnsemblMetazoa"/>
        </authorList>
    </citation>
    <scope>IDENTIFICATION</scope>
</reference>
<dbReference type="GO" id="GO:0034128">
    <property type="term" value="P:negative regulation of MyD88-independent toll-like receptor signaling pathway"/>
    <property type="evidence" value="ECO:0007669"/>
    <property type="project" value="InterPro"/>
</dbReference>
<evidence type="ECO:0000256" key="3">
    <source>
        <dbReference type="ARBA" id="ARBA00011982"/>
    </source>
</evidence>
<dbReference type="SMART" id="SM00454">
    <property type="entry name" value="SAM"/>
    <property type="match status" value="2"/>
</dbReference>
<dbReference type="Pfam" id="PF07647">
    <property type="entry name" value="SAM_2"/>
    <property type="match status" value="2"/>
</dbReference>
<protein>
    <recommendedName>
        <fullName evidence="3">ADP-ribosyl cyclase/cyclic ADP-ribose hydrolase</fullName>
        <ecNumber evidence="3">3.2.2.6</ecNumber>
    </recommendedName>
</protein>
<feature type="compositionally biased region" description="Basic and acidic residues" evidence="11">
    <location>
        <begin position="111"/>
        <end position="125"/>
    </location>
</feature>
<dbReference type="OrthoDB" id="202764at2759"/>
<dbReference type="GO" id="GO:0007165">
    <property type="term" value="P:signal transduction"/>
    <property type="evidence" value="ECO:0007669"/>
    <property type="project" value="InterPro"/>
</dbReference>
<sequence>MGNNSSKRRSHNKPSSSEQSLSGGRKRSLKPDLATQEAEKFVGEEDNKPPHRVNEETKERLLNPPGSKGLSDAYMQKSADGKGSRGSGYEMKAEHREEEASYVEISQVELSGERDEPRPERDRFRGSYRRSGKFKKIMSSLSPQEATAASANEGKMESTILLANDVIRRMQEEDAERVVEATQQLYRMVDDAWSTPKYGRDLACSISDNLRTEGGLDILLKNCKSDDKALQVNSARLLEQVMTADNRDYVVKHGLDSVVKLACSRKEPTLLQIGMGLLENLFKHSEETCAKVIDWGGLTAVVYTCRMSDNITLRHCAAALANCAMYGGPANQQKMVDQRASEWLFPLANSSDHSIRYYACLAVAVLSANQDVEKCVVNSGTLDLVEPFVTTHDPLTFGKSDKAHSQGRSEQWLQRLMPLLDSTRREAQCLAAFHFAMEAAIKKEQGRTKIFHEIMVIPALRRVASSNNEIASKLCIQALRTIGEDIPAKLSFNISCWTVKEVQMWVKNIGFAQFCPAFERHRVDGDLLLTITEEELIRDIEMESSLLKRRFVRELARLKSNSNSGDRELGEWLKRLGPEYPQYTHNLVHCGIDFSLLPFITDDHLKTDAGITNGVHRMKILWAIRPQGLKLLKQSLKPSTPDANIQTGTFPWLKELPRKSLDTGVDKFPKVFDSPTHTPVPIPAIVADQPDNRNNPKFLDVFISYRRATGSLLASLLKVHLQLRGFSVFIDVEKLEAGKFDNNLLKSVRHARNFVLVLSSGCLDRCFEDNERKDWVHREIVAAIDSKCNIVPVLDNFRWPKPEQLPEDMRNIIFFNGIKWIHDYQDACIDKLERFLLGEENLGHLDLDRLAKEGHSMQGSRKISRDTKDSTGSSVS</sequence>
<evidence type="ECO:0000256" key="8">
    <source>
        <dbReference type="ARBA" id="ARBA00022859"/>
    </source>
</evidence>
<comment type="catalytic activity">
    <reaction evidence="10">
        <text>NAD(+) + H2O = ADP-D-ribose + nicotinamide + H(+)</text>
        <dbReference type="Rhea" id="RHEA:16301"/>
        <dbReference type="ChEBI" id="CHEBI:15377"/>
        <dbReference type="ChEBI" id="CHEBI:15378"/>
        <dbReference type="ChEBI" id="CHEBI:17154"/>
        <dbReference type="ChEBI" id="CHEBI:57540"/>
        <dbReference type="ChEBI" id="CHEBI:57967"/>
        <dbReference type="EC" id="3.2.2.6"/>
    </reaction>
    <physiologicalReaction direction="left-to-right" evidence="10">
        <dbReference type="Rhea" id="RHEA:16302"/>
    </physiologicalReaction>
</comment>
<evidence type="ECO:0000256" key="6">
    <source>
        <dbReference type="ARBA" id="ARBA00022737"/>
    </source>
</evidence>
<dbReference type="FunFam" id="1.10.150.50:FF:000043">
    <property type="entry name" value="Sterile alpha and TIR motif-containing 1"/>
    <property type="match status" value="1"/>
</dbReference>
<dbReference type="GO" id="GO:0061809">
    <property type="term" value="F:NAD+ nucleosidase activity, cyclic ADP-ribose generating"/>
    <property type="evidence" value="ECO:0007669"/>
    <property type="project" value="UniProtKB-EC"/>
</dbReference>
<comment type="similarity">
    <text evidence="2">Belongs to the SARM1 family.</text>
</comment>
<dbReference type="Gene3D" id="3.40.50.10140">
    <property type="entry name" value="Toll/interleukin-1 receptor homology (TIR) domain"/>
    <property type="match status" value="1"/>
</dbReference>
<dbReference type="GO" id="GO:0030425">
    <property type="term" value="C:dendrite"/>
    <property type="evidence" value="ECO:0007669"/>
    <property type="project" value="TreeGrafter"/>
</dbReference>
<dbReference type="InterPro" id="IPR000157">
    <property type="entry name" value="TIR_dom"/>
</dbReference>
<dbReference type="Pfam" id="PF13676">
    <property type="entry name" value="TIR_2"/>
    <property type="match status" value="1"/>
</dbReference>
<keyword evidence="6" id="KW-0677">Repeat</keyword>
<feature type="domain" description="TIR" evidence="12">
    <location>
        <begin position="697"/>
        <end position="840"/>
    </location>
</feature>
<dbReference type="EC" id="3.2.2.6" evidence="3"/>
<dbReference type="SUPFAM" id="SSF47769">
    <property type="entry name" value="SAM/Pointed domain"/>
    <property type="match status" value="2"/>
</dbReference>
<dbReference type="InterPro" id="IPR011989">
    <property type="entry name" value="ARM-like"/>
</dbReference>
<feature type="compositionally biased region" description="Basic residues" evidence="11">
    <location>
        <begin position="1"/>
        <end position="12"/>
    </location>
</feature>
<feature type="compositionally biased region" description="Basic and acidic residues" evidence="11">
    <location>
        <begin position="37"/>
        <end position="61"/>
    </location>
</feature>
<evidence type="ECO:0000259" key="12">
    <source>
        <dbReference type="PROSITE" id="PS50104"/>
    </source>
</evidence>
<accession>A0A913ZSU8</accession>
<dbReference type="PANTHER" id="PTHR22998:SF1">
    <property type="entry name" value="NAD(+) HYDROLASE SARM1"/>
    <property type="match status" value="1"/>
</dbReference>
<feature type="domain" description="SAM" evidence="13">
    <location>
        <begin position="497"/>
        <end position="561"/>
    </location>
</feature>
<evidence type="ECO:0000256" key="1">
    <source>
        <dbReference type="ARBA" id="ARBA00004496"/>
    </source>
</evidence>